<evidence type="ECO:0000259" key="5">
    <source>
        <dbReference type="Pfam" id="PF07715"/>
    </source>
</evidence>
<evidence type="ECO:0000259" key="6">
    <source>
        <dbReference type="Pfam" id="PF14905"/>
    </source>
</evidence>
<dbReference type="Gene3D" id="2.170.130.10">
    <property type="entry name" value="TonB-dependent receptor, plug domain"/>
    <property type="match status" value="1"/>
</dbReference>
<dbReference type="SUPFAM" id="SSF49464">
    <property type="entry name" value="Carboxypeptidase regulatory domain-like"/>
    <property type="match status" value="1"/>
</dbReference>
<dbReference type="Pfam" id="PF07715">
    <property type="entry name" value="Plug"/>
    <property type="match status" value="1"/>
</dbReference>
<dbReference type="Pfam" id="PF14905">
    <property type="entry name" value="OMP_b-brl_3"/>
    <property type="match status" value="1"/>
</dbReference>
<dbReference type="SUPFAM" id="SSF56935">
    <property type="entry name" value="Porins"/>
    <property type="match status" value="1"/>
</dbReference>
<evidence type="ECO:0000313" key="7">
    <source>
        <dbReference type="EMBL" id="SKB34492.1"/>
    </source>
</evidence>
<comment type="subcellular location">
    <subcellularLocation>
        <location evidence="1">Cell outer membrane</location>
    </subcellularLocation>
</comment>
<dbReference type="Gene3D" id="2.40.170.20">
    <property type="entry name" value="TonB-dependent receptor, beta-barrel domain"/>
    <property type="match status" value="1"/>
</dbReference>
<evidence type="ECO:0000313" key="8">
    <source>
        <dbReference type="Proteomes" id="UP000190541"/>
    </source>
</evidence>
<sequence length="938" mass="103132">MLKRILFLLFGNVCLSSMLFAQQGRIVGTVSESGTTENLSGVSVAVKGSTIGVATDFEGDYSLELAPGIYTIVYSFIGYETKEVESVEVKAGDVVHLDVAMVVSADMLGEVVVTTTARQNTEISLLNMQRNASTLMDGLSLQSINRSGASSIASAVRVVPGVSIQDGKFVYVRGLGDRYTKSILNGMDIPGLDPDKNTVQMDIFPTNILENIVVVKSASAELPADFTGGVVDVVTKDFPTQRQFNISISGGFNPDMHFKNNYLSYAGGGTDFLGFDDGTRKLPISSSMTIPSPAGDNGTLEGITRSFNPIMAADRQNSFADFSIGANYGNQYNIGVNKLGVIASIEYKNTTTFYEGFRNGVYQKPENNSELELRSDRTRWGDLGVRGVLGSVLAGISYKTERSKYVLNLLHIQNGESRAALFDQRTEISNVINVVKNNLEYTQRSVSNLQLGGKHTNSDASFTTEWKLSPTLAKVYDKDVRLTTFIVGSNGYTIGSDAGFPNRVWRDLDEMNLVGKLDFTKKYQLFAQGASLKFGGLYSYKQRDYSIQSYNIAYRAVSTGDLNGDPNAILADENVWTPETNSGYFVRGNFQPANTFDATQLTAAIYVSNEAKIGDRLRTVIGLRAEQFTSLLTGQNSTGTINYDNEKTIEKLDLFPSANLIYALTAQSNVRVAYSRTTARPTFKEISPVQIADLLTDLTFLGNLDLKPTYINNIDVRYELFGDNAQLFALSGFYKRFKDPIELVAYSNIAPTNVTPRNAPEADVFGVELEGRKNLGFISDGLEKLSVNVNVSFIESRIAMSKGLGMEYDSRLMFAREGEVIDDTRQLQGQSPYLINAGLNYNNSDIGLETGLFYNVQGKTLEVVGLAQNPDVYVQPFHSLNFNFSKKLGSQRGTISVKVENILDDNRESLYESYGAAKQAFQFRNPGRNFSLGYSWSF</sequence>
<dbReference type="AlphaFoldDB" id="A0A1T5AHL1"/>
<dbReference type="Proteomes" id="UP000190541">
    <property type="component" value="Unassembled WGS sequence"/>
</dbReference>
<dbReference type="STRING" id="623280.SAMN05660226_00774"/>
<protein>
    <submittedName>
        <fullName evidence="7">TonB-dependent receptor</fullName>
    </submittedName>
</protein>
<keyword evidence="2" id="KW-0472">Membrane</keyword>
<proteinExistence type="predicted"/>
<dbReference type="InterPro" id="IPR008969">
    <property type="entry name" value="CarboxyPept-like_regulatory"/>
</dbReference>
<dbReference type="Pfam" id="PF13715">
    <property type="entry name" value="CarbopepD_reg_2"/>
    <property type="match status" value="1"/>
</dbReference>
<feature type="chain" id="PRO_5012820785" evidence="4">
    <location>
        <begin position="22"/>
        <end position="938"/>
    </location>
</feature>
<name>A0A1T5AHL1_9SPHI</name>
<feature type="domain" description="Outer membrane protein beta-barrel" evidence="6">
    <location>
        <begin position="589"/>
        <end position="936"/>
    </location>
</feature>
<keyword evidence="4" id="KW-0732">Signal</keyword>
<evidence type="ECO:0000256" key="3">
    <source>
        <dbReference type="ARBA" id="ARBA00023237"/>
    </source>
</evidence>
<keyword evidence="8" id="KW-1185">Reference proteome</keyword>
<keyword evidence="7" id="KW-0675">Receptor</keyword>
<dbReference type="OrthoDB" id="9768470at2"/>
<evidence type="ECO:0000256" key="2">
    <source>
        <dbReference type="ARBA" id="ARBA00023136"/>
    </source>
</evidence>
<dbReference type="InterPro" id="IPR012910">
    <property type="entry name" value="Plug_dom"/>
</dbReference>
<dbReference type="GO" id="GO:0009279">
    <property type="term" value="C:cell outer membrane"/>
    <property type="evidence" value="ECO:0007669"/>
    <property type="project" value="UniProtKB-SubCell"/>
</dbReference>
<dbReference type="RefSeq" id="WP_079715518.1">
    <property type="nucleotide sequence ID" value="NZ_FUYS01000002.1"/>
</dbReference>
<accession>A0A1T5AHL1</accession>
<evidence type="ECO:0000256" key="4">
    <source>
        <dbReference type="SAM" id="SignalP"/>
    </source>
</evidence>
<dbReference type="EMBL" id="FUYS01000002">
    <property type="protein sequence ID" value="SKB34492.1"/>
    <property type="molecule type" value="Genomic_DNA"/>
</dbReference>
<evidence type="ECO:0000256" key="1">
    <source>
        <dbReference type="ARBA" id="ARBA00004442"/>
    </source>
</evidence>
<dbReference type="Gene3D" id="2.60.40.1120">
    <property type="entry name" value="Carboxypeptidase-like, regulatory domain"/>
    <property type="match status" value="1"/>
</dbReference>
<gene>
    <name evidence="7" type="ORF">SAMN05660226_00774</name>
</gene>
<keyword evidence="3" id="KW-0998">Cell outer membrane</keyword>
<dbReference type="PANTHER" id="PTHR40980:SF5">
    <property type="entry name" value="TONB-DEPENDENT RECEPTOR"/>
    <property type="match status" value="1"/>
</dbReference>
<feature type="domain" description="TonB-dependent receptor plug" evidence="5">
    <location>
        <begin position="137"/>
        <end position="230"/>
    </location>
</feature>
<dbReference type="InterPro" id="IPR036942">
    <property type="entry name" value="Beta-barrel_TonB_sf"/>
</dbReference>
<organism evidence="7 8">
    <name type="scientific">Parapedobacter luteus</name>
    <dbReference type="NCBI Taxonomy" id="623280"/>
    <lineage>
        <taxon>Bacteria</taxon>
        <taxon>Pseudomonadati</taxon>
        <taxon>Bacteroidota</taxon>
        <taxon>Sphingobacteriia</taxon>
        <taxon>Sphingobacteriales</taxon>
        <taxon>Sphingobacteriaceae</taxon>
        <taxon>Parapedobacter</taxon>
    </lineage>
</organism>
<dbReference type="InterPro" id="IPR041700">
    <property type="entry name" value="OMP_b-brl_3"/>
</dbReference>
<reference evidence="7 8" key="1">
    <citation type="submission" date="2017-02" db="EMBL/GenBank/DDBJ databases">
        <authorList>
            <person name="Peterson S.W."/>
        </authorList>
    </citation>
    <scope>NUCLEOTIDE SEQUENCE [LARGE SCALE GENOMIC DNA]</scope>
    <source>
        <strain evidence="7 8">DSM 22899</strain>
    </source>
</reference>
<dbReference type="InterPro" id="IPR037066">
    <property type="entry name" value="Plug_dom_sf"/>
</dbReference>
<feature type="signal peptide" evidence="4">
    <location>
        <begin position="1"/>
        <end position="21"/>
    </location>
</feature>
<dbReference type="PANTHER" id="PTHR40980">
    <property type="entry name" value="PLUG DOMAIN-CONTAINING PROTEIN"/>
    <property type="match status" value="1"/>
</dbReference>